<evidence type="ECO:0000256" key="2">
    <source>
        <dbReference type="ARBA" id="ARBA00022112"/>
    </source>
</evidence>
<name>A0A4R3KDW1_9FIRM</name>
<dbReference type="FunFam" id="3.30.70.120:FF:000006">
    <property type="entry name" value="GTP cyclohydrolase 1 type 2 homolog"/>
    <property type="match status" value="1"/>
</dbReference>
<dbReference type="FunFam" id="3.40.1390.30:FF:000001">
    <property type="entry name" value="GTP cyclohydrolase 1 type 2"/>
    <property type="match status" value="1"/>
</dbReference>
<accession>A0A4R3KDW1</accession>
<evidence type="ECO:0000313" key="6">
    <source>
        <dbReference type="EMBL" id="TCS81474.1"/>
    </source>
</evidence>
<organism evidence="6 7">
    <name type="scientific">Pectinatus cerevisiiphilus</name>
    <dbReference type="NCBI Taxonomy" id="86956"/>
    <lineage>
        <taxon>Bacteria</taxon>
        <taxon>Bacillati</taxon>
        <taxon>Bacillota</taxon>
        <taxon>Negativicutes</taxon>
        <taxon>Selenomonadales</taxon>
        <taxon>Selenomonadaceae</taxon>
        <taxon>Pectinatus</taxon>
    </lineage>
</organism>
<dbReference type="SUPFAM" id="SSF102705">
    <property type="entry name" value="NIF3 (NGG1p interacting factor 3)-like"/>
    <property type="match status" value="1"/>
</dbReference>
<dbReference type="Gene3D" id="3.40.1390.30">
    <property type="entry name" value="NIF3 (NGG1p interacting factor 3)-like"/>
    <property type="match status" value="2"/>
</dbReference>
<feature type="binding site" evidence="5">
    <location>
        <position position="59"/>
    </location>
    <ligand>
        <name>a divalent metal cation</name>
        <dbReference type="ChEBI" id="CHEBI:60240"/>
        <label>1</label>
    </ligand>
</feature>
<feature type="binding site" evidence="5">
    <location>
        <position position="58"/>
    </location>
    <ligand>
        <name>a divalent metal cation</name>
        <dbReference type="ChEBI" id="CHEBI:60240"/>
        <label>1</label>
    </ligand>
</feature>
<proteinExistence type="inferred from homology"/>
<dbReference type="InterPro" id="IPR017221">
    <property type="entry name" value="DUF34/NIF3_bac"/>
</dbReference>
<dbReference type="InterPro" id="IPR002678">
    <property type="entry name" value="DUF34/NIF3"/>
</dbReference>
<comment type="caution">
    <text evidence="6">The sequence shown here is derived from an EMBL/GenBank/DDBJ whole genome shotgun (WGS) entry which is preliminary data.</text>
</comment>
<gene>
    <name evidence="6" type="ORF">EDC37_102180</name>
</gene>
<dbReference type="InterPro" id="IPR015867">
    <property type="entry name" value="N-reg_PII/ATP_PRibTrfase_C"/>
</dbReference>
<dbReference type="Proteomes" id="UP000295188">
    <property type="component" value="Unassembled WGS sequence"/>
</dbReference>
<keyword evidence="3 4" id="KW-0479">Metal-binding</keyword>
<feature type="binding site" evidence="5">
    <location>
        <position position="323"/>
    </location>
    <ligand>
        <name>a divalent metal cation</name>
        <dbReference type="ChEBI" id="CHEBI:60240"/>
        <label>1</label>
    </ligand>
</feature>
<evidence type="ECO:0000256" key="4">
    <source>
        <dbReference type="PIRNR" id="PIRNR037489"/>
    </source>
</evidence>
<keyword evidence="7" id="KW-1185">Reference proteome</keyword>
<dbReference type="GO" id="GO:0005737">
    <property type="term" value="C:cytoplasm"/>
    <property type="evidence" value="ECO:0007669"/>
    <property type="project" value="TreeGrafter"/>
</dbReference>
<evidence type="ECO:0000313" key="7">
    <source>
        <dbReference type="Proteomes" id="UP000295188"/>
    </source>
</evidence>
<dbReference type="Pfam" id="PF01784">
    <property type="entry name" value="DUF34_NIF3"/>
    <property type="match status" value="1"/>
</dbReference>
<protein>
    <recommendedName>
        <fullName evidence="2 4">GTP cyclohydrolase 1 type 2 homolog</fullName>
    </recommendedName>
</protein>
<dbReference type="PANTHER" id="PTHR13799:SF14">
    <property type="entry name" value="GTP CYCLOHYDROLASE 1 TYPE 2 HOMOLOG"/>
    <property type="match status" value="1"/>
</dbReference>
<dbReference type="NCBIfam" id="TIGR00486">
    <property type="entry name" value="YbgI_SA1388"/>
    <property type="match status" value="1"/>
</dbReference>
<evidence type="ECO:0000256" key="1">
    <source>
        <dbReference type="ARBA" id="ARBA00006964"/>
    </source>
</evidence>
<feature type="binding site" evidence="5">
    <location>
        <position position="97"/>
    </location>
    <ligand>
        <name>a divalent metal cation</name>
        <dbReference type="ChEBI" id="CHEBI:60240"/>
        <label>1</label>
    </ligand>
</feature>
<dbReference type="GO" id="GO:0046872">
    <property type="term" value="F:metal ion binding"/>
    <property type="evidence" value="ECO:0007669"/>
    <property type="project" value="UniProtKB-UniRule"/>
</dbReference>
<evidence type="ECO:0000256" key="5">
    <source>
        <dbReference type="PIRSR" id="PIRSR602678-1"/>
    </source>
</evidence>
<dbReference type="EMBL" id="SMAA01000002">
    <property type="protein sequence ID" value="TCS81474.1"/>
    <property type="molecule type" value="Genomic_DNA"/>
</dbReference>
<reference evidence="6 7" key="1">
    <citation type="submission" date="2019-03" db="EMBL/GenBank/DDBJ databases">
        <title>Genomic Encyclopedia of Type Strains, Phase IV (KMG-IV): sequencing the most valuable type-strain genomes for metagenomic binning, comparative biology and taxonomic classification.</title>
        <authorList>
            <person name="Goeker M."/>
        </authorList>
    </citation>
    <scope>NUCLEOTIDE SEQUENCE [LARGE SCALE GENOMIC DNA]</scope>
    <source>
        <strain evidence="6 7">DSM 20467</strain>
    </source>
</reference>
<feature type="binding site" evidence="5">
    <location>
        <position position="327"/>
    </location>
    <ligand>
        <name>a divalent metal cation</name>
        <dbReference type="ChEBI" id="CHEBI:60240"/>
        <label>1</label>
    </ligand>
</feature>
<dbReference type="Gene3D" id="3.30.70.120">
    <property type="match status" value="1"/>
</dbReference>
<evidence type="ECO:0000256" key="3">
    <source>
        <dbReference type="ARBA" id="ARBA00022723"/>
    </source>
</evidence>
<dbReference type="PANTHER" id="PTHR13799">
    <property type="entry name" value="NGG1 INTERACTING FACTOR 3"/>
    <property type="match status" value="1"/>
</dbReference>
<comment type="similarity">
    <text evidence="1 4">Belongs to the GTP cyclohydrolase I type 2/NIF3 family.</text>
</comment>
<dbReference type="AlphaFoldDB" id="A0A4R3KDW1"/>
<dbReference type="PIRSF" id="PIRSF037489">
    <property type="entry name" value="UCP037489_NIF3_YqfO"/>
    <property type="match status" value="1"/>
</dbReference>
<sequence length="364" mass="40460">MEAMERIAPRILAEEWDNPGLLIGDPAQKINKIITCLDVNEAVVNEAIEKKYDMIISHHPFIFHALKKIRTDLPMGKLIQKLLKNNIAVFAAHTNLDSAKGGINDMLCELWHLHNVQMLNVNFAEELVKLAVFVPKSHAKAVRLAIGKAGAGYIGNYSYCAFEMQGMGHFLPLAGTNPYIGEIGKIASVDEVKLETILPAKIKDRVVRAMVKAHPYEEAAYEIYPLKMTGETAGLGRIGELEKVVPFEEFAAMVKDTLQIDHIRLVRTNDREIKKVALCSGAGAEFLSTAKMRGADVYITGDVKYHEAQKAQELNINLIDAGHFGTEYLVAKALAGKLDTYAKKNKWNIEISYDKVAKDPFVML</sequence>
<dbReference type="InterPro" id="IPR036069">
    <property type="entry name" value="DUF34/NIF3_sf"/>
</dbReference>